<evidence type="ECO:0000313" key="1">
    <source>
        <dbReference type="EMBL" id="KAH9700348.1"/>
    </source>
</evidence>
<organism evidence="1 2">
    <name type="scientific">Citrus sinensis</name>
    <name type="common">Sweet orange</name>
    <name type="synonym">Citrus aurantium var. sinensis</name>
    <dbReference type="NCBI Taxonomy" id="2711"/>
    <lineage>
        <taxon>Eukaryota</taxon>
        <taxon>Viridiplantae</taxon>
        <taxon>Streptophyta</taxon>
        <taxon>Embryophyta</taxon>
        <taxon>Tracheophyta</taxon>
        <taxon>Spermatophyta</taxon>
        <taxon>Magnoliopsida</taxon>
        <taxon>eudicotyledons</taxon>
        <taxon>Gunneridae</taxon>
        <taxon>Pentapetalae</taxon>
        <taxon>rosids</taxon>
        <taxon>malvids</taxon>
        <taxon>Sapindales</taxon>
        <taxon>Rutaceae</taxon>
        <taxon>Aurantioideae</taxon>
        <taxon>Citrus</taxon>
    </lineage>
</organism>
<accession>A0ACB8ITG8</accession>
<gene>
    <name evidence="1" type="ORF">KPL71_024659</name>
</gene>
<reference evidence="2" key="1">
    <citation type="journal article" date="2023" name="Hortic. Res.">
        <title>A chromosome-level phased genome enabling allele-level studies in sweet orange: a case study on citrus Huanglongbing tolerance.</title>
        <authorList>
            <person name="Wu B."/>
            <person name="Yu Q."/>
            <person name="Deng Z."/>
            <person name="Duan Y."/>
            <person name="Luo F."/>
            <person name="Gmitter F. Jr."/>
        </authorList>
    </citation>
    <scope>NUCLEOTIDE SEQUENCE [LARGE SCALE GENOMIC DNA]</scope>
    <source>
        <strain evidence="2">cv. Valencia</strain>
    </source>
</reference>
<protein>
    <submittedName>
        <fullName evidence="1">Pectin acetylesterase 8</fullName>
    </submittedName>
</protein>
<sequence>MVAARRGLWFSLLVCALMLLKAQGFSVPITYVENGVFCLDGRPPAYHFDKGFGAGINNWLVFIEGGGWCNDVTTCHVRANTGFGSSKKMGEEVNFTGILSNEQKYNPDFYNWNRIEVKYCDGASFTGDLEAVDPATNLHFRGARVFLAVMKDLLMAILSGCSAGGLASILYCDNFRALFPVGTRVKCLADAGYFINVKDISDASHIEEFFAQVVATHGSIKHLPASCTQEVEPRIGKHCFFPQYVAGQVMTPLFIVNSAYDKWQINQILVPIDADPVKSIKLCLVNKKIPKQSFAGLPMQNSRNRCNPSTDGITSRLRK</sequence>
<name>A0ACB8ITG8_CITSI</name>
<evidence type="ECO:0000313" key="2">
    <source>
        <dbReference type="Proteomes" id="UP000829398"/>
    </source>
</evidence>
<keyword evidence="2" id="KW-1185">Reference proteome</keyword>
<comment type="caution">
    <text evidence="1">The sequence shown here is derived from an EMBL/GenBank/DDBJ whole genome shotgun (WGS) entry which is preliminary data.</text>
</comment>
<dbReference type="Proteomes" id="UP000829398">
    <property type="component" value="Chromosome 8"/>
</dbReference>
<dbReference type="EMBL" id="CM039177">
    <property type="protein sequence ID" value="KAH9700348.1"/>
    <property type="molecule type" value="Genomic_DNA"/>
</dbReference>
<proteinExistence type="predicted"/>